<evidence type="ECO:0000313" key="4">
    <source>
        <dbReference type="EMBL" id="KAF4333912.1"/>
    </source>
</evidence>
<evidence type="ECO:0000259" key="3">
    <source>
        <dbReference type="PROSITE" id="PS51212"/>
    </source>
</evidence>
<feature type="compositionally biased region" description="Low complexity" evidence="1">
    <location>
        <begin position="643"/>
        <end position="680"/>
    </location>
</feature>
<feature type="region of interest" description="Disordered" evidence="1">
    <location>
        <begin position="613"/>
        <end position="717"/>
    </location>
</feature>
<name>A0A9P5DQ20_9HYPO</name>
<comment type="caution">
    <text evidence="4">The sequence shown here is derived from an EMBL/GenBank/DDBJ whole genome shotgun (WGS) entry which is preliminary data.</text>
</comment>
<dbReference type="EMBL" id="PVQB02000764">
    <property type="protein sequence ID" value="KAF4333912.1"/>
    <property type="molecule type" value="Genomic_DNA"/>
</dbReference>
<dbReference type="Pfam" id="PF01822">
    <property type="entry name" value="WSC"/>
    <property type="match status" value="1"/>
</dbReference>
<feature type="signal peptide" evidence="2">
    <location>
        <begin position="1"/>
        <end position="17"/>
    </location>
</feature>
<reference evidence="4" key="1">
    <citation type="journal article" date="2017" name="Mycologia">
        <title>Fusarium algeriense, sp. nov., a novel toxigenic crown rot pathogen of durum wheat from Algeria is nested in the Fusarium burgessii species complex.</title>
        <authorList>
            <person name="Laraba I."/>
            <person name="Keddad A."/>
            <person name="Boureghda H."/>
            <person name="Abdallah N."/>
            <person name="Vaughan M.M."/>
            <person name="Proctor R.H."/>
            <person name="Busman M."/>
            <person name="O'Donnell K."/>
        </authorList>
    </citation>
    <scope>NUCLEOTIDE SEQUENCE</scope>
    <source>
        <strain evidence="4">NRRL 25174</strain>
    </source>
</reference>
<feature type="region of interest" description="Disordered" evidence="1">
    <location>
        <begin position="243"/>
        <end position="317"/>
    </location>
</feature>
<dbReference type="PROSITE" id="PS51212">
    <property type="entry name" value="WSC"/>
    <property type="match status" value="1"/>
</dbReference>
<dbReference type="Proteomes" id="UP000730481">
    <property type="component" value="Unassembled WGS sequence"/>
</dbReference>
<organism evidence="4 5">
    <name type="scientific">Fusarium beomiforme</name>
    <dbReference type="NCBI Taxonomy" id="44412"/>
    <lineage>
        <taxon>Eukaryota</taxon>
        <taxon>Fungi</taxon>
        <taxon>Dikarya</taxon>
        <taxon>Ascomycota</taxon>
        <taxon>Pezizomycotina</taxon>
        <taxon>Sordariomycetes</taxon>
        <taxon>Hypocreomycetidae</taxon>
        <taxon>Hypocreales</taxon>
        <taxon>Nectriaceae</taxon>
        <taxon>Fusarium</taxon>
        <taxon>Fusarium burgessii species complex</taxon>
    </lineage>
</organism>
<proteinExistence type="predicted"/>
<dbReference type="InterPro" id="IPR002889">
    <property type="entry name" value="WSC_carb-bd"/>
</dbReference>
<feature type="compositionally biased region" description="Low complexity" evidence="1">
    <location>
        <begin position="299"/>
        <end position="317"/>
    </location>
</feature>
<accession>A0A9P5DQ20</accession>
<feature type="chain" id="PRO_5040352968" description="WSC domain-containing protein" evidence="2">
    <location>
        <begin position="18"/>
        <end position="733"/>
    </location>
</feature>
<feature type="compositionally biased region" description="Polar residues" evidence="1">
    <location>
        <begin position="256"/>
        <end position="293"/>
    </location>
</feature>
<evidence type="ECO:0000313" key="5">
    <source>
        <dbReference type="Proteomes" id="UP000730481"/>
    </source>
</evidence>
<feature type="domain" description="WSC" evidence="3">
    <location>
        <begin position="348"/>
        <end position="438"/>
    </location>
</feature>
<sequence>MRLSSSLLLASASSAFGQFTRFTNSSTSAVESATSSTIVETSSPLAITSSLDTTTTSIETTSIETATTSSESSISSVVLDLRNAILGPGASLYPPPDGDSILLSPVVFDSTLNRRQSPKPPPLTGPTIAIATVPFNPTASLLKAMNYRVYPVVNVTCNPTMCPGWSGKRAEQSPCVFEVLADGEVVLAQPITQKLGVLELSSNPLVPKDSYKFTFQQYCSGLVIDTILSKVVIKEDPDATSTPIPSIIIGTPTSSQTGHSTETNSVNFTTNSEGETVSITGTSSETATINSEGETIFPTETATGVTSEGTTTNSGGETVFPIGTATGTTTSASSIATLPAGFPGEVDEFTLFGCVASTAGFPTFTLAESNPLMDLSICGTLCAGRAYFGVYNTACYCGDKIDAADTSRVDLNQCDIECPGDKTEFCGGESRAKLRARQVISSNILLTVYTAAEAAVTLTESVTQTVTDQETIVTTFTTTVTGALSTATEIVTATLVCFAGKCHSSSSDAVSVYTFVEINGSDCDGEWVYVSEPCSCAGGQRYVPKFCSGGNCVGIQVYKPQACPDWYNFNSFFVPSDCSACPSGKIIYQPWENSWGTPDDCNDEVPTCNGHDCPSQQNVVRPHQGVNWNSTIPHGASGGGSNSGPNSGYSGNSQTGSGSGSNGESNDGSNASPNGSPNSGSSGGSGSGPQGESQSPNVPGSKGSYPSTVPIISGAGSQTSSVLSLLAALVALL</sequence>
<reference evidence="4" key="2">
    <citation type="submission" date="2020-02" db="EMBL/GenBank/DDBJ databases">
        <title>Identification and distribution of gene clusters putatively required for synthesis of sphingolipid metabolism inhibitors in phylogenetically diverse species of the filamentous fungus Fusarium.</title>
        <authorList>
            <person name="Kim H.-S."/>
            <person name="Busman M."/>
            <person name="Brown D.W."/>
            <person name="Divon H."/>
            <person name="Uhlig S."/>
            <person name="Proctor R.H."/>
        </authorList>
    </citation>
    <scope>NUCLEOTIDE SEQUENCE</scope>
    <source>
        <strain evidence="4">NRRL 25174</strain>
    </source>
</reference>
<keyword evidence="5" id="KW-1185">Reference proteome</keyword>
<gene>
    <name evidence="4" type="ORF">FBEOM_12273</name>
</gene>
<keyword evidence="2" id="KW-0732">Signal</keyword>
<dbReference type="AlphaFoldDB" id="A0A9P5DQ20"/>
<dbReference type="OrthoDB" id="2019572at2759"/>
<evidence type="ECO:0000256" key="2">
    <source>
        <dbReference type="SAM" id="SignalP"/>
    </source>
</evidence>
<feature type="compositionally biased region" description="Low complexity" evidence="1">
    <location>
        <begin position="243"/>
        <end position="255"/>
    </location>
</feature>
<evidence type="ECO:0000256" key="1">
    <source>
        <dbReference type="SAM" id="MobiDB-lite"/>
    </source>
</evidence>
<protein>
    <recommendedName>
        <fullName evidence="3">WSC domain-containing protein</fullName>
    </recommendedName>
</protein>
<dbReference type="SMART" id="SM00321">
    <property type="entry name" value="WSC"/>
    <property type="match status" value="1"/>
</dbReference>